<dbReference type="AlphaFoldDB" id="A0A1J7IIW5"/>
<name>A0A1J7IIW5_9PEZI</name>
<dbReference type="InParanoid" id="A0A1J7IIW5"/>
<sequence length="215" mass="23968">MKFPGECAYIYHHMHTLKLARLTLPYRVGVSACKDQDLTTAWGPDVLSGSHLGWNVVDNLCLTTCVSSDSHPLCSSSNPCGTSDEDVAGSLVTLLSFHFVSFTQAYPMASLDQLSIRTIMLHDLNMSLRQNLRLYGNWKTTRTRRDRRGIRCGIVASVASTSVSCGSWASTPAGPTISPPLPKPVSFINWTSLRIAARTYYYRTERRVSMEIRYL</sequence>
<gene>
    <name evidence="1" type="ORF">CONLIGDRAFT_427868</name>
</gene>
<organism evidence="1 2">
    <name type="scientific">Coniochaeta ligniaria NRRL 30616</name>
    <dbReference type="NCBI Taxonomy" id="1408157"/>
    <lineage>
        <taxon>Eukaryota</taxon>
        <taxon>Fungi</taxon>
        <taxon>Dikarya</taxon>
        <taxon>Ascomycota</taxon>
        <taxon>Pezizomycotina</taxon>
        <taxon>Sordariomycetes</taxon>
        <taxon>Sordariomycetidae</taxon>
        <taxon>Coniochaetales</taxon>
        <taxon>Coniochaetaceae</taxon>
        <taxon>Coniochaeta</taxon>
    </lineage>
</organism>
<evidence type="ECO:0000313" key="1">
    <source>
        <dbReference type="EMBL" id="OIW27398.1"/>
    </source>
</evidence>
<dbReference type="EMBL" id="KV875099">
    <property type="protein sequence ID" value="OIW27398.1"/>
    <property type="molecule type" value="Genomic_DNA"/>
</dbReference>
<reference evidence="1 2" key="1">
    <citation type="submission" date="2016-10" db="EMBL/GenBank/DDBJ databases">
        <title>Draft genome sequence of Coniochaeta ligniaria NRRL30616, a lignocellulolytic fungus for bioabatement of inhibitors in plant biomass hydrolysates.</title>
        <authorList>
            <consortium name="DOE Joint Genome Institute"/>
            <person name="Jimenez D.J."/>
            <person name="Hector R.E."/>
            <person name="Riley R."/>
            <person name="Sun H."/>
            <person name="Grigoriev I.V."/>
            <person name="Van Elsas J.D."/>
            <person name="Nichols N.N."/>
        </authorList>
    </citation>
    <scope>NUCLEOTIDE SEQUENCE [LARGE SCALE GENOMIC DNA]</scope>
    <source>
        <strain evidence="1 2">NRRL 30616</strain>
    </source>
</reference>
<accession>A0A1J7IIW5</accession>
<evidence type="ECO:0000313" key="2">
    <source>
        <dbReference type="Proteomes" id="UP000182658"/>
    </source>
</evidence>
<proteinExistence type="predicted"/>
<keyword evidence="2" id="KW-1185">Reference proteome</keyword>
<protein>
    <submittedName>
        <fullName evidence="1">Uncharacterized protein</fullName>
    </submittedName>
</protein>
<dbReference type="Proteomes" id="UP000182658">
    <property type="component" value="Unassembled WGS sequence"/>
</dbReference>